<feature type="transmembrane region" description="Helical" evidence="1">
    <location>
        <begin position="41"/>
        <end position="60"/>
    </location>
</feature>
<gene>
    <name evidence="2" type="primary">ycf63</name>
</gene>
<reference evidence="2" key="1">
    <citation type="journal article" date="2017" name="J. Phycol.">
        <title>Analysis of chloroplast genomes and a supermatrix inform reclassification of the Rhodomelaceae (Rhodophyta).</title>
        <authorList>
            <person name="Diaz-Tapia P."/>
            <person name="Maggs C.A."/>
            <person name="West J.A."/>
            <person name="Verbruggen H."/>
        </authorList>
    </citation>
    <scope>NUCLEOTIDE SEQUENCE</scope>
    <source>
        <strain evidence="2">PD1825</strain>
    </source>
</reference>
<protein>
    <recommendedName>
        <fullName evidence="3">ABC transporter permease</fullName>
    </recommendedName>
</protein>
<keyword evidence="1" id="KW-0472">Membrane</keyword>
<proteinExistence type="predicted"/>
<feature type="transmembrane region" description="Helical" evidence="1">
    <location>
        <begin position="66"/>
        <end position="84"/>
    </location>
</feature>
<dbReference type="Pfam" id="PF02405">
    <property type="entry name" value="MlaE"/>
    <property type="match status" value="1"/>
</dbReference>
<dbReference type="RefSeq" id="YP_009399855.1">
    <property type="nucleotide sequence ID" value="NC_035299.1"/>
</dbReference>
<accession>A0A1Z1MVB0</accession>
<dbReference type="InterPro" id="IPR030802">
    <property type="entry name" value="Permease_MalE"/>
</dbReference>
<dbReference type="GO" id="GO:0005548">
    <property type="term" value="F:phospholipid transporter activity"/>
    <property type="evidence" value="ECO:0007669"/>
    <property type="project" value="TreeGrafter"/>
</dbReference>
<geneLocation type="chloroplast" evidence="2"/>
<feature type="transmembrane region" description="Helical" evidence="1">
    <location>
        <begin position="12"/>
        <end position="29"/>
    </location>
</feature>
<evidence type="ECO:0008006" key="3">
    <source>
        <dbReference type="Google" id="ProtNLM"/>
    </source>
</evidence>
<feature type="transmembrane region" description="Helical" evidence="1">
    <location>
        <begin position="194"/>
        <end position="214"/>
    </location>
</feature>
<dbReference type="EMBL" id="MF101467">
    <property type="protein sequence ID" value="ARW69674.1"/>
    <property type="molecule type" value="Genomic_DNA"/>
</dbReference>
<keyword evidence="1" id="KW-1133">Transmembrane helix</keyword>
<keyword evidence="2" id="KW-0150">Chloroplast</keyword>
<dbReference type="PANTHER" id="PTHR30188">
    <property type="entry name" value="ABC TRANSPORTER PERMEASE PROTEIN-RELATED"/>
    <property type="match status" value="1"/>
</dbReference>
<dbReference type="GO" id="GO:0043190">
    <property type="term" value="C:ATP-binding cassette (ABC) transporter complex"/>
    <property type="evidence" value="ECO:0007669"/>
    <property type="project" value="InterPro"/>
</dbReference>
<dbReference type="PANTHER" id="PTHR30188:SF4">
    <property type="entry name" value="PROTEIN TRIGALACTOSYLDIACYLGLYCEROL 1, CHLOROPLASTIC"/>
    <property type="match status" value="1"/>
</dbReference>
<keyword evidence="2" id="KW-0934">Plastid</keyword>
<organism evidence="2">
    <name type="scientific">Tolypiocladia glomerulata</name>
    <dbReference type="NCBI Taxonomy" id="860646"/>
    <lineage>
        <taxon>Eukaryota</taxon>
        <taxon>Rhodophyta</taxon>
        <taxon>Florideophyceae</taxon>
        <taxon>Rhodymeniophycidae</taxon>
        <taxon>Ceramiales</taxon>
        <taxon>Rhodomelaceae</taxon>
        <taxon>Polysiphonioideae</taxon>
        <taxon>Tolypiocladia</taxon>
    </lineage>
</organism>
<dbReference type="AlphaFoldDB" id="A0A1Z1MVB0"/>
<sequence>MINFLYKTKLSLVILVSLFNPMLLLTIDYRTFLKYIKYSSIDVLFIVLVSSFFISLVLSLQIVKEFLYLNAVNLVSSILAISFIRELSPVLTSLIVIGKVGSLVTSEIGTMVVNEQIDALFILGIDPIRYVIYPRIISLVLTLPCLNLFALITSFISCSFICFYLYDMSPSFFFINLFYKQILFDFIKSMFKMLSFGLLISIVSCVSGITTVGGSRGVGLSTTSSVVTSMILVFIFNFILSYLLFDNGISSFSFL</sequence>
<feature type="transmembrane region" description="Helical" evidence="1">
    <location>
        <begin position="226"/>
        <end position="245"/>
    </location>
</feature>
<name>A0A1Z1MVB0_9FLOR</name>
<dbReference type="GeneID" id="33362388"/>
<evidence type="ECO:0000313" key="2">
    <source>
        <dbReference type="EMBL" id="ARW69674.1"/>
    </source>
</evidence>
<keyword evidence="1" id="KW-0812">Transmembrane</keyword>
<evidence type="ECO:0000256" key="1">
    <source>
        <dbReference type="SAM" id="Phobius"/>
    </source>
</evidence>
<feature type="transmembrane region" description="Helical" evidence="1">
    <location>
        <begin position="139"/>
        <end position="166"/>
    </location>
</feature>